<dbReference type="InterPro" id="IPR027417">
    <property type="entry name" value="P-loop_NTPase"/>
</dbReference>
<keyword evidence="7" id="KW-0342">GTP-binding</keyword>
<dbReference type="PANTHER" id="PTHR30134">
    <property type="entry name" value="HYDROGENASE PROTEIN ASSEMBLY PROTEIN, NICKEL CHAPERONE"/>
    <property type="match status" value="1"/>
</dbReference>
<dbReference type="Pfam" id="PF02492">
    <property type="entry name" value="cobW"/>
    <property type="match status" value="1"/>
</dbReference>
<evidence type="ECO:0000256" key="1">
    <source>
        <dbReference type="ARBA" id="ARBA00006211"/>
    </source>
</evidence>
<evidence type="ECO:0000256" key="7">
    <source>
        <dbReference type="ARBA" id="ARBA00023134"/>
    </source>
</evidence>
<keyword evidence="6" id="KW-0862">Zinc</keyword>
<evidence type="ECO:0000313" key="11">
    <source>
        <dbReference type="EMBL" id="GLI93438.1"/>
    </source>
</evidence>
<evidence type="ECO:0000256" key="3">
    <source>
        <dbReference type="ARBA" id="ARBA00022723"/>
    </source>
</evidence>
<comment type="caution">
    <text evidence="11">The sequence shown here is derived from an EMBL/GenBank/DDBJ whole genome shotgun (WGS) entry which is preliminary data.</text>
</comment>
<sequence length="293" mass="32009">MCNTCGCNVTDGNRHLLSEIGVRPGASNGHDHAHVHHHGAEAHGHDHPHEHEHTHAVEVLQSLLDHNDRHADQNRARLDRHRILTVNLMSSPGSGKTALLEATIKALGGKLRLAVIEGDLETENDADRIRALGVKAHQITTGTACHLDAHLVGHALDHLDLHEIDILFVENVGNLVCPASFDLGHHLNVALLSVTEGDDKPAKYPVMFRAADLMVVSKTDLLPYLEEFSVDRAEGCFRKLASGADLLRGSAKTGEGVGDWLAWLESKRAAYLDLLSKRDQFNPRLRASDAARV</sequence>
<dbReference type="CDD" id="cd05390">
    <property type="entry name" value="HypB"/>
    <property type="match status" value="1"/>
</dbReference>
<dbReference type="RefSeq" id="WP_281803243.1">
    <property type="nucleotide sequence ID" value="NZ_BSEC01000001.1"/>
</dbReference>
<evidence type="ECO:0000256" key="6">
    <source>
        <dbReference type="ARBA" id="ARBA00022833"/>
    </source>
</evidence>
<keyword evidence="12" id="KW-1185">Reference proteome</keyword>
<dbReference type="Proteomes" id="UP001144323">
    <property type="component" value="Unassembled WGS sequence"/>
</dbReference>
<comment type="similarity">
    <text evidence="1">Belongs to the SIMIBI class G3E GTPase family. HypB/HupM subfamily.</text>
</comment>
<keyword evidence="3" id="KW-0479">Metal-binding</keyword>
<dbReference type="GO" id="GO:0051604">
    <property type="term" value="P:protein maturation"/>
    <property type="evidence" value="ECO:0007669"/>
    <property type="project" value="InterPro"/>
</dbReference>
<evidence type="ECO:0000256" key="4">
    <source>
        <dbReference type="ARBA" id="ARBA00022741"/>
    </source>
</evidence>
<keyword evidence="4" id="KW-0547">Nucleotide-binding</keyword>
<feature type="compositionally biased region" description="Basic and acidic residues" evidence="9">
    <location>
        <begin position="38"/>
        <end position="53"/>
    </location>
</feature>
<dbReference type="Gene3D" id="3.40.50.300">
    <property type="entry name" value="P-loop containing nucleotide triphosphate hydrolases"/>
    <property type="match status" value="1"/>
</dbReference>
<dbReference type="GO" id="GO:0003924">
    <property type="term" value="F:GTPase activity"/>
    <property type="evidence" value="ECO:0007669"/>
    <property type="project" value="InterPro"/>
</dbReference>
<name>A0A9W6GV08_9HYPH</name>
<accession>A0A9W6GV08</accession>
<dbReference type="GO" id="GO:0008270">
    <property type="term" value="F:zinc ion binding"/>
    <property type="evidence" value="ECO:0007669"/>
    <property type="project" value="TreeGrafter"/>
</dbReference>
<dbReference type="InterPro" id="IPR003495">
    <property type="entry name" value="CobW/HypB/UreG_nucleotide-bd"/>
</dbReference>
<evidence type="ECO:0000256" key="8">
    <source>
        <dbReference type="ARBA" id="ARBA00035238"/>
    </source>
</evidence>
<gene>
    <name evidence="11" type="ORF">LMG27198_24300</name>
</gene>
<dbReference type="NCBIfam" id="TIGR00073">
    <property type="entry name" value="hypB"/>
    <property type="match status" value="1"/>
</dbReference>
<keyword evidence="2" id="KW-0533">Nickel</keyword>
<evidence type="ECO:0000256" key="5">
    <source>
        <dbReference type="ARBA" id="ARBA00022801"/>
    </source>
</evidence>
<evidence type="ECO:0000259" key="10">
    <source>
        <dbReference type="Pfam" id="PF02492"/>
    </source>
</evidence>
<evidence type="ECO:0000256" key="9">
    <source>
        <dbReference type="SAM" id="MobiDB-lite"/>
    </source>
</evidence>
<dbReference type="InterPro" id="IPR004392">
    <property type="entry name" value="Hyd_mat_HypB"/>
</dbReference>
<dbReference type="GO" id="GO:0016151">
    <property type="term" value="F:nickel cation binding"/>
    <property type="evidence" value="ECO:0007669"/>
    <property type="project" value="InterPro"/>
</dbReference>
<dbReference type="SUPFAM" id="SSF52540">
    <property type="entry name" value="P-loop containing nucleoside triphosphate hydrolases"/>
    <property type="match status" value="1"/>
</dbReference>
<proteinExistence type="inferred from homology"/>
<dbReference type="GO" id="GO:0005525">
    <property type="term" value="F:GTP binding"/>
    <property type="evidence" value="ECO:0007669"/>
    <property type="project" value="UniProtKB-KW"/>
</dbReference>
<feature type="region of interest" description="Disordered" evidence="9">
    <location>
        <begin position="21"/>
        <end position="53"/>
    </location>
</feature>
<evidence type="ECO:0000256" key="2">
    <source>
        <dbReference type="ARBA" id="ARBA00022596"/>
    </source>
</evidence>
<feature type="domain" description="CobW/HypB/UreG nucleotide-binding" evidence="10">
    <location>
        <begin position="86"/>
        <end position="240"/>
    </location>
</feature>
<evidence type="ECO:0000313" key="12">
    <source>
        <dbReference type="Proteomes" id="UP001144323"/>
    </source>
</evidence>
<organism evidence="11 12">
    <name type="scientific">Methylocystis echinoides</name>
    <dbReference type="NCBI Taxonomy" id="29468"/>
    <lineage>
        <taxon>Bacteria</taxon>
        <taxon>Pseudomonadati</taxon>
        <taxon>Pseudomonadota</taxon>
        <taxon>Alphaproteobacteria</taxon>
        <taxon>Hyphomicrobiales</taxon>
        <taxon>Methylocystaceae</taxon>
        <taxon>Methylocystis</taxon>
    </lineage>
</organism>
<keyword evidence="5" id="KW-0378">Hydrolase</keyword>
<protein>
    <recommendedName>
        <fullName evidence="8">Hydrogenase maturation factor HypB</fullName>
    </recommendedName>
</protein>
<dbReference type="EMBL" id="BSEC01000001">
    <property type="protein sequence ID" value="GLI93438.1"/>
    <property type="molecule type" value="Genomic_DNA"/>
</dbReference>
<reference evidence="11" key="1">
    <citation type="journal article" date="2023" name="Int. J. Syst. Evol. Microbiol.">
        <title>Methylocystis iwaonis sp. nov., a type II methane-oxidizing bacterium from surface soil of a rice paddy field in Japan, and emended description of the genus Methylocystis (ex Whittenbury et al. 1970) Bowman et al. 1993.</title>
        <authorList>
            <person name="Kaise H."/>
            <person name="Sawadogo J.B."/>
            <person name="Alam M.S."/>
            <person name="Ueno C."/>
            <person name="Dianou D."/>
            <person name="Shinjo R."/>
            <person name="Asakawa S."/>
        </authorList>
    </citation>
    <scope>NUCLEOTIDE SEQUENCE</scope>
    <source>
        <strain evidence="11">LMG27198</strain>
    </source>
</reference>
<dbReference type="AlphaFoldDB" id="A0A9W6GV08"/>
<dbReference type="PANTHER" id="PTHR30134:SF2">
    <property type="entry name" value="HYDROGENASE MATURATION FACTOR HYPB"/>
    <property type="match status" value="1"/>
</dbReference>